<evidence type="ECO:0000256" key="1">
    <source>
        <dbReference type="SAM" id="MobiDB-lite"/>
    </source>
</evidence>
<dbReference type="PANTHER" id="PTHR37848:SF1">
    <property type="entry name" value="SUN DOMAIN-CONTAINING PROTEIN"/>
    <property type="match status" value="1"/>
</dbReference>
<feature type="compositionally biased region" description="Low complexity" evidence="1">
    <location>
        <begin position="41"/>
        <end position="60"/>
    </location>
</feature>
<evidence type="ECO:0000313" key="4">
    <source>
        <dbReference type="Proteomes" id="UP000247702"/>
    </source>
</evidence>
<keyword evidence="2" id="KW-0812">Transmembrane</keyword>
<keyword evidence="2" id="KW-1133">Transmembrane helix</keyword>
<sequence>MTKEINAHYVYIFSESDAIRPSSAKSWSTLFSSTIDLGGDSTSPPSETTNLSTTLSTPTTRQSNYDDALRISQSASSSVINPIARSANIQLEEITIHDEKRGKSPIASPHLLATKTKGYNGTSDSSKEKSNIKDDVSTKEYQAMMDKKFRLGKTDVGVISKDPKLNKDPKQLYNFFKSNNDKPEMAITIHGYRTEEKDGKTQVISGSHGYEYEKRDMNTVEITDFSIKIDLSDHILPQGEISTIPKDDDDYDIKDNNDIVQVLEEYCNSSVGFKEIEMIKVIIWDYDSLSKVIATIIRQQHYYNNIKISYPLRNNVVKVQSTSTLYSFTKNKWIKIFCLLTCLWIIFWPIWWLYRKVYSVQIKSEFRMKIKTKEWFENNVSHIVSKAKLSSEGGK</sequence>
<dbReference type="PANTHER" id="PTHR37848">
    <property type="entry name" value="EXPRESSED PROTEIN"/>
    <property type="match status" value="1"/>
</dbReference>
<dbReference type="Proteomes" id="UP000247702">
    <property type="component" value="Unassembled WGS sequence"/>
</dbReference>
<name>A0A2Z6S5S1_9GLOM</name>
<keyword evidence="4" id="KW-1185">Reference proteome</keyword>
<keyword evidence="2" id="KW-0472">Membrane</keyword>
<proteinExistence type="predicted"/>
<evidence type="ECO:0000256" key="2">
    <source>
        <dbReference type="SAM" id="Phobius"/>
    </source>
</evidence>
<comment type="caution">
    <text evidence="3">The sequence shown here is derived from an EMBL/GenBank/DDBJ whole genome shotgun (WGS) entry which is preliminary data.</text>
</comment>
<dbReference type="AlphaFoldDB" id="A0A2Z6S5S1"/>
<gene>
    <name evidence="3" type="ORF">RclHR1_00980013</name>
</gene>
<evidence type="ECO:0000313" key="3">
    <source>
        <dbReference type="EMBL" id="GBC10636.1"/>
    </source>
</evidence>
<organism evidence="3 4">
    <name type="scientific">Rhizophagus clarus</name>
    <dbReference type="NCBI Taxonomy" id="94130"/>
    <lineage>
        <taxon>Eukaryota</taxon>
        <taxon>Fungi</taxon>
        <taxon>Fungi incertae sedis</taxon>
        <taxon>Mucoromycota</taxon>
        <taxon>Glomeromycotina</taxon>
        <taxon>Glomeromycetes</taxon>
        <taxon>Glomerales</taxon>
        <taxon>Glomeraceae</taxon>
        <taxon>Rhizophagus</taxon>
    </lineage>
</organism>
<dbReference type="EMBL" id="BEXD01004403">
    <property type="protein sequence ID" value="GBC10636.1"/>
    <property type="molecule type" value="Genomic_DNA"/>
</dbReference>
<feature type="compositionally biased region" description="Basic and acidic residues" evidence="1">
    <location>
        <begin position="125"/>
        <end position="135"/>
    </location>
</feature>
<protein>
    <submittedName>
        <fullName evidence="3">Uncharacterized protein</fullName>
    </submittedName>
</protein>
<feature type="transmembrane region" description="Helical" evidence="2">
    <location>
        <begin position="333"/>
        <end position="354"/>
    </location>
</feature>
<feature type="region of interest" description="Disordered" evidence="1">
    <location>
        <begin position="100"/>
        <end position="135"/>
    </location>
</feature>
<reference evidence="3 4" key="1">
    <citation type="submission" date="2017-11" db="EMBL/GenBank/DDBJ databases">
        <title>The genome of Rhizophagus clarus HR1 reveals common genetic basis of auxotrophy among arbuscular mycorrhizal fungi.</title>
        <authorList>
            <person name="Kobayashi Y."/>
        </authorList>
    </citation>
    <scope>NUCLEOTIDE SEQUENCE [LARGE SCALE GENOMIC DNA]</scope>
    <source>
        <strain evidence="3 4">HR1</strain>
    </source>
</reference>
<feature type="region of interest" description="Disordered" evidence="1">
    <location>
        <begin position="38"/>
        <end position="63"/>
    </location>
</feature>
<accession>A0A2Z6S5S1</accession>